<evidence type="ECO:0000256" key="9">
    <source>
        <dbReference type="PIRNR" id="PIRNR000239"/>
    </source>
</evidence>
<dbReference type="Pfam" id="PF00578">
    <property type="entry name" value="AhpC-TSA"/>
    <property type="match status" value="1"/>
</dbReference>
<dbReference type="Gene3D" id="3.30.1020.10">
    <property type="entry name" value="Antioxidant, Horf6, Chain A, domain2"/>
    <property type="match status" value="1"/>
</dbReference>
<dbReference type="CDD" id="cd03016">
    <property type="entry name" value="PRX_1cys"/>
    <property type="match status" value="1"/>
</dbReference>
<dbReference type="PIRSF" id="PIRSF000239">
    <property type="entry name" value="AHPC"/>
    <property type="match status" value="1"/>
</dbReference>
<comment type="similarity">
    <text evidence="5">Belongs to the peroxiredoxin family. Prx6 subfamily.</text>
</comment>
<dbReference type="AlphaFoldDB" id="A0AAJ6QWN4"/>
<dbReference type="FunFam" id="3.30.1020.10:FF:000001">
    <property type="entry name" value="1-Cys peroxiredoxin"/>
    <property type="match status" value="1"/>
</dbReference>
<keyword evidence="3 9" id="KW-0560">Oxidoreductase</keyword>
<sequence length="221" mass="24672">MGPLNLGDDFPNFKCHTTEGDFMFHDWLDGSYAILFSHPADYTPVCTTELARAAQLHPTFASKGVKLIALSCDSVENHRGWIKDIEAFGELPEGPFPYPIIADEKREIATLLGMLDPEEKDAEGIPLTCRAVFMIGKDRKMKLSMLYPATTGRNFDEVLRAMDSLIVTETRKVATPANWKKGTPCMVLPTVTEDEIPKLFPTGIKKIEVPSGKNYMRTTMD</sequence>
<dbReference type="InterPro" id="IPR045020">
    <property type="entry name" value="PRX_1cys"/>
</dbReference>
<evidence type="ECO:0000256" key="6">
    <source>
        <dbReference type="ARBA" id="ARBA00026176"/>
    </source>
</evidence>
<evidence type="ECO:0000256" key="7">
    <source>
        <dbReference type="ARBA" id="ARBA00037420"/>
    </source>
</evidence>
<evidence type="ECO:0000313" key="13">
    <source>
        <dbReference type="RefSeq" id="XP_003748229.1"/>
    </source>
</evidence>
<dbReference type="KEGG" id="goe:100898719"/>
<keyword evidence="12" id="KW-1185">Reference proteome</keyword>
<organism evidence="12 13">
    <name type="scientific">Galendromus occidentalis</name>
    <name type="common">western predatory mite</name>
    <dbReference type="NCBI Taxonomy" id="34638"/>
    <lineage>
        <taxon>Eukaryota</taxon>
        <taxon>Metazoa</taxon>
        <taxon>Ecdysozoa</taxon>
        <taxon>Arthropoda</taxon>
        <taxon>Chelicerata</taxon>
        <taxon>Arachnida</taxon>
        <taxon>Acari</taxon>
        <taxon>Parasitiformes</taxon>
        <taxon>Mesostigmata</taxon>
        <taxon>Gamasina</taxon>
        <taxon>Phytoseioidea</taxon>
        <taxon>Phytoseiidae</taxon>
        <taxon>Typhlodrominae</taxon>
        <taxon>Galendromus</taxon>
    </lineage>
</organism>
<dbReference type="Gene3D" id="3.40.30.10">
    <property type="entry name" value="Glutaredoxin"/>
    <property type="match status" value="1"/>
</dbReference>
<dbReference type="RefSeq" id="XP_003748229.1">
    <property type="nucleotide sequence ID" value="XM_003748181.2"/>
</dbReference>
<dbReference type="GO" id="GO:0045454">
    <property type="term" value="P:cell redox homeostasis"/>
    <property type="evidence" value="ECO:0007669"/>
    <property type="project" value="TreeGrafter"/>
</dbReference>
<protein>
    <recommendedName>
        <fullName evidence="6">1-Cys peroxiredoxin</fullName>
    </recommendedName>
</protein>
<feature type="active site" description="Cysteine sulfenic acid (-SOH) intermediate; for peroxidase activity" evidence="10">
    <location>
        <position position="46"/>
    </location>
</feature>
<evidence type="ECO:0000313" key="12">
    <source>
        <dbReference type="Proteomes" id="UP000694867"/>
    </source>
</evidence>
<name>A0AAJ6QWN4_9ACAR</name>
<keyword evidence="1 9" id="KW-0575">Peroxidase</keyword>
<dbReference type="CTD" id="33493"/>
<reference evidence="13" key="1">
    <citation type="submission" date="2025-08" db="UniProtKB">
        <authorList>
            <consortium name="RefSeq"/>
        </authorList>
    </citation>
    <scope>IDENTIFICATION</scope>
</reference>
<dbReference type="SUPFAM" id="SSF52833">
    <property type="entry name" value="Thioredoxin-like"/>
    <property type="match status" value="1"/>
</dbReference>
<dbReference type="InterPro" id="IPR000866">
    <property type="entry name" value="AhpC/TSA"/>
</dbReference>
<evidence type="ECO:0000256" key="4">
    <source>
        <dbReference type="ARBA" id="ARBA00023284"/>
    </source>
</evidence>
<dbReference type="InterPro" id="IPR013766">
    <property type="entry name" value="Thioredoxin_domain"/>
</dbReference>
<dbReference type="InterPro" id="IPR024706">
    <property type="entry name" value="Peroxiredoxin_AhpC-typ"/>
</dbReference>
<dbReference type="GO" id="GO:0005829">
    <property type="term" value="C:cytosol"/>
    <property type="evidence" value="ECO:0007669"/>
    <property type="project" value="TreeGrafter"/>
</dbReference>
<accession>A0AAJ6QWN4</accession>
<evidence type="ECO:0000256" key="3">
    <source>
        <dbReference type="ARBA" id="ARBA00023002"/>
    </source>
</evidence>
<dbReference type="GO" id="GO:0051920">
    <property type="term" value="F:peroxiredoxin activity"/>
    <property type="evidence" value="ECO:0007669"/>
    <property type="project" value="InterPro"/>
</dbReference>
<dbReference type="GO" id="GO:0005739">
    <property type="term" value="C:mitochondrion"/>
    <property type="evidence" value="ECO:0007669"/>
    <property type="project" value="TreeGrafter"/>
</dbReference>
<dbReference type="GeneID" id="100898719"/>
<dbReference type="InterPro" id="IPR019479">
    <property type="entry name" value="Peroxiredoxin_C"/>
</dbReference>
<keyword evidence="4 9" id="KW-0676">Redox-active center</keyword>
<comment type="function">
    <text evidence="7">Thiol-specific peroxidase that catalyzes the reduction of hydrogen peroxide and organic hydroperoxides to water and alcohols, respectively. Plays a role in cell protection against oxidative stress by detoxifying peroxides.</text>
</comment>
<evidence type="ECO:0000256" key="5">
    <source>
        <dbReference type="ARBA" id="ARBA00025719"/>
    </source>
</evidence>
<dbReference type="PANTHER" id="PTHR43503:SF4">
    <property type="entry name" value="PEROXIREDOXIN-6"/>
    <property type="match status" value="1"/>
</dbReference>
<gene>
    <name evidence="13" type="primary">LOC100898719</name>
</gene>
<evidence type="ECO:0000256" key="10">
    <source>
        <dbReference type="PIRSR" id="PIRSR000239-1"/>
    </source>
</evidence>
<evidence type="ECO:0000256" key="2">
    <source>
        <dbReference type="ARBA" id="ARBA00022862"/>
    </source>
</evidence>
<dbReference type="PROSITE" id="PS51352">
    <property type="entry name" value="THIOREDOXIN_2"/>
    <property type="match status" value="1"/>
</dbReference>
<keyword evidence="2 9" id="KW-0049">Antioxidant</keyword>
<proteinExistence type="inferred from homology"/>
<comment type="catalytic activity">
    <reaction evidence="8">
        <text>a hydroperoxide + [protein]-dithiol = [protein]-disulfide + an alcohol + H2O</text>
        <dbReference type="Rhea" id="RHEA:10008"/>
        <dbReference type="Rhea" id="RHEA-COMP:10593"/>
        <dbReference type="Rhea" id="RHEA-COMP:10594"/>
        <dbReference type="ChEBI" id="CHEBI:15377"/>
        <dbReference type="ChEBI" id="CHEBI:29950"/>
        <dbReference type="ChEBI" id="CHEBI:30879"/>
        <dbReference type="ChEBI" id="CHEBI:35924"/>
        <dbReference type="ChEBI" id="CHEBI:50058"/>
    </reaction>
</comment>
<evidence type="ECO:0000256" key="8">
    <source>
        <dbReference type="ARBA" id="ARBA00051132"/>
    </source>
</evidence>
<feature type="domain" description="Thioredoxin" evidence="11">
    <location>
        <begin position="4"/>
        <end position="167"/>
    </location>
</feature>
<dbReference type="InterPro" id="IPR036249">
    <property type="entry name" value="Thioredoxin-like_sf"/>
</dbReference>
<dbReference type="Proteomes" id="UP000694867">
    <property type="component" value="Unplaced"/>
</dbReference>
<evidence type="ECO:0000259" key="11">
    <source>
        <dbReference type="PROSITE" id="PS51352"/>
    </source>
</evidence>
<dbReference type="FunFam" id="3.40.30.10:FF:000011">
    <property type="entry name" value="Peroxiredoxin PRX1"/>
    <property type="match status" value="1"/>
</dbReference>
<dbReference type="PANTHER" id="PTHR43503">
    <property type="entry name" value="MCG48959-RELATED"/>
    <property type="match status" value="1"/>
</dbReference>
<evidence type="ECO:0000256" key="1">
    <source>
        <dbReference type="ARBA" id="ARBA00022559"/>
    </source>
</evidence>
<dbReference type="Pfam" id="PF10417">
    <property type="entry name" value="1-cysPrx_C"/>
    <property type="match status" value="1"/>
</dbReference>